<feature type="region of interest" description="Disordered" evidence="1">
    <location>
        <begin position="42"/>
        <end position="85"/>
    </location>
</feature>
<protein>
    <submittedName>
        <fullName evidence="2">Uncharacterized protein</fullName>
    </submittedName>
</protein>
<gene>
    <name evidence="2" type="ORF">CEXT_477341</name>
</gene>
<name>A0AAV4MFR8_CAEEX</name>
<evidence type="ECO:0000313" key="2">
    <source>
        <dbReference type="EMBL" id="GIX71042.1"/>
    </source>
</evidence>
<accession>A0AAV4MFR8</accession>
<sequence>MEDILFKFSIESGRTILQTHASVNCRFWRDFPTLRLRLVPSSTAGGDSVRNARGGGVKGKPGVSQSARSVDVKNLSPVANHPSDG</sequence>
<evidence type="ECO:0000256" key="1">
    <source>
        <dbReference type="SAM" id="MobiDB-lite"/>
    </source>
</evidence>
<dbReference type="AlphaFoldDB" id="A0AAV4MFR8"/>
<evidence type="ECO:0000313" key="3">
    <source>
        <dbReference type="Proteomes" id="UP001054945"/>
    </source>
</evidence>
<proteinExistence type="predicted"/>
<keyword evidence="3" id="KW-1185">Reference proteome</keyword>
<reference evidence="2 3" key="1">
    <citation type="submission" date="2021-06" db="EMBL/GenBank/DDBJ databases">
        <title>Caerostris extrusa draft genome.</title>
        <authorList>
            <person name="Kono N."/>
            <person name="Arakawa K."/>
        </authorList>
    </citation>
    <scope>NUCLEOTIDE SEQUENCE [LARGE SCALE GENOMIC DNA]</scope>
</reference>
<dbReference type="Proteomes" id="UP001054945">
    <property type="component" value="Unassembled WGS sequence"/>
</dbReference>
<comment type="caution">
    <text evidence="2">The sequence shown here is derived from an EMBL/GenBank/DDBJ whole genome shotgun (WGS) entry which is preliminary data.</text>
</comment>
<dbReference type="EMBL" id="BPLR01019712">
    <property type="protein sequence ID" value="GIX71042.1"/>
    <property type="molecule type" value="Genomic_DNA"/>
</dbReference>
<organism evidence="2 3">
    <name type="scientific">Caerostris extrusa</name>
    <name type="common">Bark spider</name>
    <name type="synonym">Caerostris bankana</name>
    <dbReference type="NCBI Taxonomy" id="172846"/>
    <lineage>
        <taxon>Eukaryota</taxon>
        <taxon>Metazoa</taxon>
        <taxon>Ecdysozoa</taxon>
        <taxon>Arthropoda</taxon>
        <taxon>Chelicerata</taxon>
        <taxon>Arachnida</taxon>
        <taxon>Araneae</taxon>
        <taxon>Araneomorphae</taxon>
        <taxon>Entelegynae</taxon>
        <taxon>Araneoidea</taxon>
        <taxon>Araneidae</taxon>
        <taxon>Caerostris</taxon>
    </lineage>
</organism>